<dbReference type="PANTHER" id="PTHR43302:SF6">
    <property type="entry name" value="ARSENICAL PUMP MEMBRANE PROTEIN-RELATED"/>
    <property type="match status" value="1"/>
</dbReference>
<evidence type="ECO:0000256" key="8">
    <source>
        <dbReference type="SAM" id="Phobius"/>
    </source>
</evidence>
<evidence type="ECO:0000256" key="1">
    <source>
        <dbReference type="ARBA" id="ARBA00004651"/>
    </source>
</evidence>
<feature type="transmembrane region" description="Helical" evidence="8">
    <location>
        <begin position="64"/>
        <end position="85"/>
    </location>
</feature>
<dbReference type="InterPro" id="IPR000802">
    <property type="entry name" value="Arsenical_pump_ArsB"/>
</dbReference>
<comment type="caution">
    <text evidence="9">The sequence shown here is derived from an EMBL/GenBank/DDBJ whole genome shotgun (WGS) entry which is preliminary data.</text>
</comment>
<dbReference type="EMBL" id="PKOZ01000001">
    <property type="protein sequence ID" value="PQD97037.1"/>
    <property type="molecule type" value="Genomic_DNA"/>
</dbReference>
<keyword evidence="7 8" id="KW-0472">Membrane</keyword>
<evidence type="ECO:0000256" key="7">
    <source>
        <dbReference type="ARBA" id="ARBA00023136"/>
    </source>
</evidence>
<feature type="transmembrane region" description="Helical" evidence="8">
    <location>
        <begin position="120"/>
        <end position="137"/>
    </location>
</feature>
<keyword evidence="6 8" id="KW-1133">Transmembrane helix</keyword>
<keyword evidence="10" id="KW-1185">Reference proteome</keyword>
<evidence type="ECO:0000256" key="2">
    <source>
        <dbReference type="ARBA" id="ARBA00006433"/>
    </source>
</evidence>
<dbReference type="PANTHER" id="PTHR43302">
    <property type="entry name" value="TRANSPORTER ARSB-RELATED"/>
    <property type="match status" value="1"/>
</dbReference>
<feature type="transmembrane region" description="Helical" evidence="8">
    <location>
        <begin position="381"/>
        <end position="409"/>
    </location>
</feature>
<feature type="transmembrane region" description="Helical" evidence="8">
    <location>
        <begin position="429"/>
        <end position="450"/>
    </location>
</feature>
<reference evidence="9 10" key="1">
    <citation type="submission" date="2017-12" db="EMBL/GenBank/DDBJ databases">
        <title>Taxonomic description and draft genome of Pradoshia cofamensis Gen. nov., sp. nov., a thermotolerant bacillale isolated from anterior gut of earthworm Eisenia fetida.</title>
        <authorList>
            <person name="Saha T."/>
            <person name="Chakraborty R."/>
        </authorList>
    </citation>
    <scope>NUCLEOTIDE SEQUENCE [LARGE SCALE GENOMIC DNA]</scope>
    <source>
        <strain evidence="9 10">EAG3</strain>
    </source>
</reference>
<dbReference type="RefSeq" id="WP_104848132.1">
    <property type="nucleotide sequence ID" value="NZ_PKOZ01000001.1"/>
</dbReference>
<dbReference type="GO" id="GO:0005886">
    <property type="term" value="C:plasma membrane"/>
    <property type="evidence" value="ECO:0007669"/>
    <property type="project" value="UniProtKB-SubCell"/>
</dbReference>
<evidence type="ECO:0000256" key="4">
    <source>
        <dbReference type="ARBA" id="ARBA00022692"/>
    </source>
</evidence>
<dbReference type="Proteomes" id="UP000239663">
    <property type="component" value="Unassembled WGS sequence"/>
</dbReference>
<dbReference type="GO" id="GO:0046685">
    <property type="term" value="P:response to arsenic-containing substance"/>
    <property type="evidence" value="ECO:0007669"/>
    <property type="project" value="UniProtKB-KW"/>
</dbReference>
<feature type="transmembrane region" description="Helical" evidence="8">
    <location>
        <begin position="180"/>
        <end position="200"/>
    </location>
</feature>
<protein>
    <submittedName>
        <fullName evidence="9">Arsenic transporter</fullName>
    </submittedName>
</protein>
<feature type="transmembrane region" description="Helical" evidence="8">
    <location>
        <begin position="144"/>
        <end position="168"/>
    </location>
</feature>
<comment type="similarity">
    <text evidence="2">Belongs to the ArsB family.</text>
</comment>
<feature type="transmembrane region" description="Helical" evidence="8">
    <location>
        <begin position="97"/>
        <end position="114"/>
    </location>
</feature>
<organism evidence="9 10">
    <name type="scientific">Pradoshia eiseniae</name>
    <dbReference type="NCBI Taxonomy" id="2064768"/>
    <lineage>
        <taxon>Bacteria</taxon>
        <taxon>Bacillati</taxon>
        <taxon>Bacillota</taxon>
        <taxon>Bacilli</taxon>
        <taxon>Bacillales</taxon>
        <taxon>Bacillaceae</taxon>
        <taxon>Pradoshia</taxon>
    </lineage>
</organism>
<proteinExistence type="inferred from homology"/>
<accession>A0A2S7N4T8</accession>
<dbReference type="GO" id="GO:0015105">
    <property type="term" value="F:arsenite transmembrane transporter activity"/>
    <property type="evidence" value="ECO:0007669"/>
    <property type="project" value="InterPro"/>
</dbReference>
<feature type="transmembrane region" description="Helical" evidence="8">
    <location>
        <begin position="6"/>
        <end position="23"/>
    </location>
</feature>
<comment type="subcellular location">
    <subcellularLocation>
        <location evidence="1">Cell membrane</location>
        <topology evidence="1">Multi-pass membrane protein</topology>
    </subcellularLocation>
</comment>
<dbReference type="Pfam" id="PF02040">
    <property type="entry name" value="ArsB"/>
    <property type="match status" value="1"/>
</dbReference>
<keyword evidence="4 8" id="KW-0812">Transmembrane</keyword>
<evidence type="ECO:0000313" key="10">
    <source>
        <dbReference type="Proteomes" id="UP000239663"/>
    </source>
</evidence>
<evidence type="ECO:0000256" key="6">
    <source>
        <dbReference type="ARBA" id="ARBA00022989"/>
    </source>
</evidence>
<keyword evidence="5" id="KW-0059">Arsenical resistance</keyword>
<sequence>MLENTVTIMLVVFALTIIFMLWRPRGINEIVPTSIGAAVVLMTGIVSWGDVFGILNVVSGPSLTILSTIMMTIVLESIGLFRWIAINIVNRSRGSGIRLYIYTNLLCFLMTMLFNNDGSILITTPIIIHIITMLKLSPRQFSPYLISGAIIATAASAPIAVSNISNLIALEIVGLSLNSYVYMMFVPSMIGILTIYYLMYRYHKKNIPRKIFSPYRKTEAGYSRLMESKPIDVSRENENIDWKSIKISIVIVVATRACFFAFAPFGIPTEWIGLVGASVLIILRWFKMGTTPVDIVKKTPWHILLFAFNMYVLVYGLRNIGLNDFIVHLLRETIVQGTLNATFVMGFVSTLLSNLFNNLPAVMIATLSITDMNLDPMLLKITYLANVIGADIGALLTPIGTLATLIWMYELKKHSIKMTWGQYLRVTAFVIPIGLIVSLFCLYVWVSLLFH</sequence>
<dbReference type="AlphaFoldDB" id="A0A2S7N4T8"/>
<name>A0A2S7N4T8_9BACI</name>
<dbReference type="PRINTS" id="PR00758">
    <property type="entry name" value="ARSENICPUMP"/>
</dbReference>
<dbReference type="CDD" id="cd01118">
    <property type="entry name" value="ArsB_permease"/>
    <property type="match status" value="1"/>
</dbReference>
<evidence type="ECO:0000256" key="3">
    <source>
        <dbReference type="ARBA" id="ARBA00022475"/>
    </source>
</evidence>
<keyword evidence="3" id="KW-1003">Cell membrane</keyword>
<evidence type="ECO:0000256" key="5">
    <source>
        <dbReference type="ARBA" id="ARBA00022849"/>
    </source>
</evidence>
<feature type="transmembrane region" description="Helical" evidence="8">
    <location>
        <begin position="341"/>
        <end position="369"/>
    </location>
</feature>
<feature type="transmembrane region" description="Helical" evidence="8">
    <location>
        <begin position="35"/>
        <end position="58"/>
    </location>
</feature>
<feature type="transmembrane region" description="Helical" evidence="8">
    <location>
        <begin position="301"/>
        <end position="321"/>
    </location>
</feature>
<feature type="transmembrane region" description="Helical" evidence="8">
    <location>
        <begin position="271"/>
        <end position="289"/>
    </location>
</feature>
<dbReference type="OrthoDB" id="9774335at2"/>
<gene>
    <name evidence="9" type="ORF">CYL18_03955</name>
</gene>
<evidence type="ECO:0000313" key="9">
    <source>
        <dbReference type="EMBL" id="PQD97037.1"/>
    </source>
</evidence>